<evidence type="ECO:0000313" key="2">
    <source>
        <dbReference type="Proteomes" id="UP000646827"/>
    </source>
</evidence>
<name>A0A8H7V8Y6_9FUNG</name>
<sequence>MAEINFRHLQDECSSLRTPYAAMKNQMDAMSAYMASIQQQELPPPPSQNPAPEMNRERVNFMIRNIYARHDLFVDGDGYNYTKTFRSRHNKEVTSIISAYCKGSPSSCVLDDKALHNQILMFFHGQKVTSSRTIRQQAAIGQRKRRYKWKLAARKDAHQKYKASLEAQYPDGEKLLCCECMSPELSDAESEADGLVRLMPSF</sequence>
<dbReference type="OrthoDB" id="2299152at2759"/>
<gene>
    <name evidence="1" type="ORF">INT45_000761</name>
</gene>
<proteinExistence type="predicted"/>
<accession>A0A8H7V8Y6</accession>
<dbReference type="Proteomes" id="UP000646827">
    <property type="component" value="Unassembled WGS sequence"/>
</dbReference>
<evidence type="ECO:0000313" key="1">
    <source>
        <dbReference type="EMBL" id="KAG2209902.1"/>
    </source>
</evidence>
<dbReference type="AlphaFoldDB" id="A0A8H7V8Y6"/>
<keyword evidence="2" id="KW-1185">Reference proteome</keyword>
<dbReference type="EMBL" id="JAEPRB010000948">
    <property type="protein sequence ID" value="KAG2209902.1"/>
    <property type="molecule type" value="Genomic_DNA"/>
</dbReference>
<reference evidence="1 2" key="1">
    <citation type="submission" date="2020-12" db="EMBL/GenBank/DDBJ databases">
        <title>Metabolic potential, ecology and presence of endohyphal bacteria is reflected in genomic diversity of Mucoromycotina.</title>
        <authorList>
            <person name="Muszewska A."/>
            <person name="Okrasinska A."/>
            <person name="Steczkiewicz K."/>
            <person name="Drgas O."/>
            <person name="Orlowska M."/>
            <person name="Perlinska-Lenart U."/>
            <person name="Aleksandrzak-Piekarczyk T."/>
            <person name="Szatraj K."/>
            <person name="Zielenkiewicz U."/>
            <person name="Pilsyk S."/>
            <person name="Malc E."/>
            <person name="Mieczkowski P."/>
            <person name="Kruszewska J.S."/>
            <person name="Biernat P."/>
            <person name="Pawlowska J."/>
        </authorList>
    </citation>
    <scope>NUCLEOTIDE SEQUENCE [LARGE SCALE GENOMIC DNA]</scope>
    <source>
        <strain evidence="1 2">CBS 142.35</strain>
    </source>
</reference>
<organism evidence="1 2">
    <name type="scientific">Circinella minor</name>
    <dbReference type="NCBI Taxonomy" id="1195481"/>
    <lineage>
        <taxon>Eukaryota</taxon>
        <taxon>Fungi</taxon>
        <taxon>Fungi incertae sedis</taxon>
        <taxon>Mucoromycota</taxon>
        <taxon>Mucoromycotina</taxon>
        <taxon>Mucoromycetes</taxon>
        <taxon>Mucorales</taxon>
        <taxon>Lichtheimiaceae</taxon>
        <taxon>Circinella</taxon>
    </lineage>
</organism>
<comment type="caution">
    <text evidence="1">The sequence shown here is derived from an EMBL/GenBank/DDBJ whole genome shotgun (WGS) entry which is preliminary data.</text>
</comment>
<protein>
    <submittedName>
        <fullName evidence="1">Uncharacterized protein</fullName>
    </submittedName>
</protein>